<dbReference type="OrthoDB" id="9796770at2"/>
<dbReference type="RefSeq" id="WP_085579571.1">
    <property type="nucleotide sequence ID" value="NZ_JFKA01000001.1"/>
</dbReference>
<keyword evidence="7 11" id="KW-0963">Cytoplasm</keyword>
<dbReference type="GO" id="GO:0004177">
    <property type="term" value="F:aminopeptidase activity"/>
    <property type="evidence" value="ECO:0007669"/>
    <property type="project" value="UniProtKB-UniRule"/>
</dbReference>
<evidence type="ECO:0000256" key="13">
    <source>
        <dbReference type="RuleBase" id="RU003421"/>
    </source>
</evidence>
<evidence type="ECO:0000256" key="6">
    <source>
        <dbReference type="ARBA" id="ARBA00022438"/>
    </source>
</evidence>
<dbReference type="SUPFAM" id="SSF53474">
    <property type="entry name" value="alpha/beta-Hydrolases"/>
    <property type="match status" value="1"/>
</dbReference>
<evidence type="ECO:0000256" key="11">
    <source>
        <dbReference type="PIRNR" id="PIRNR006431"/>
    </source>
</evidence>
<evidence type="ECO:0000256" key="4">
    <source>
        <dbReference type="ARBA" id="ARBA00012568"/>
    </source>
</evidence>
<comment type="catalytic activity">
    <reaction evidence="1 11 13">
        <text>Release of N-terminal proline from a peptide.</text>
        <dbReference type="EC" id="3.4.11.5"/>
    </reaction>
</comment>
<dbReference type="PANTHER" id="PTHR43722">
    <property type="entry name" value="PROLINE IMINOPEPTIDASE"/>
    <property type="match status" value="1"/>
</dbReference>
<dbReference type="GO" id="GO:0006508">
    <property type="term" value="P:proteolysis"/>
    <property type="evidence" value="ECO:0007669"/>
    <property type="project" value="UniProtKB-KW"/>
</dbReference>
<evidence type="ECO:0000313" key="15">
    <source>
        <dbReference type="EMBL" id="OSQ40840.1"/>
    </source>
</evidence>
<feature type="domain" description="AB hydrolase-1" evidence="14">
    <location>
        <begin position="34"/>
        <end position="298"/>
    </location>
</feature>
<dbReference type="AlphaFoldDB" id="A0A1Y2L5K7"/>
<feature type="active site" description="Nucleophile" evidence="12">
    <location>
        <position position="108"/>
    </location>
</feature>
<proteinExistence type="inferred from homology"/>
<dbReference type="STRING" id="1293891.TMES_04035"/>
<keyword evidence="8 11" id="KW-0645">Protease</keyword>
<keyword evidence="9 11" id="KW-0378">Hydrolase</keyword>
<dbReference type="Gene3D" id="3.40.50.1820">
    <property type="entry name" value="alpha/beta hydrolase"/>
    <property type="match status" value="1"/>
</dbReference>
<evidence type="ECO:0000259" key="14">
    <source>
        <dbReference type="Pfam" id="PF00561"/>
    </source>
</evidence>
<evidence type="ECO:0000256" key="7">
    <source>
        <dbReference type="ARBA" id="ARBA00022490"/>
    </source>
</evidence>
<name>A0A1Y2L5K7_9PROT</name>
<comment type="subcellular location">
    <subcellularLocation>
        <location evidence="2 11">Cytoplasm</location>
    </subcellularLocation>
</comment>
<dbReference type="InterPro" id="IPR029058">
    <property type="entry name" value="AB_hydrolase_fold"/>
</dbReference>
<evidence type="ECO:0000256" key="8">
    <source>
        <dbReference type="ARBA" id="ARBA00022670"/>
    </source>
</evidence>
<protein>
    <recommendedName>
        <fullName evidence="5 11">Proline iminopeptidase</fullName>
        <shortName evidence="11">PIP</shortName>
        <ecNumber evidence="4 11">3.4.11.5</ecNumber>
    </recommendedName>
    <alternativeName>
        <fullName evidence="10 11">Prolyl aminopeptidase</fullName>
    </alternativeName>
</protein>
<comment type="caution">
    <text evidence="15">The sequence shown here is derived from an EMBL/GenBank/DDBJ whole genome shotgun (WGS) entry which is preliminary data.</text>
</comment>
<dbReference type="GO" id="GO:0005737">
    <property type="term" value="C:cytoplasm"/>
    <property type="evidence" value="ECO:0007669"/>
    <property type="project" value="UniProtKB-SubCell"/>
</dbReference>
<comment type="similarity">
    <text evidence="3 11 13">Belongs to the peptidase S33 family.</text>
</comment>
<dbReference type="PRINTS" id="PR00793">
    <property type="entry name" value="PROAMNOPTASE"/>
</dbReference>
<dbReference type="Pfam" id="PF00561">
    <property type="entry name" value="Abhydrolase_1"/>
    <property type="match status" value="1"/>
</dbReference>
<organism evidence="15 16">
    <name type="scientific">Thalassospira mesophila</name>
    <dbReference type="NCBI Taxonomy" id="1293891"/>
    <lineage>
        <taxon>Bacteria</taxon>
        <taxon>Pseudomonadati</taxon>
        <taxon>Pseudomonadota</taxon>
        <taxon>Alphaproteobacteria</taxon>
        <taxon>Rhodospirillales</taxon>
        <taxon>Thalassospiraceae</taxon>
        <taxon>Thalassospira</taxon>
    </lineage>
</organism>
<dbReference type="EMBL" id="JFKA01000001">
    <property type="protein sequence ID" value="OSQ40840.1"/>
    <property type="molecule type" value="Genomic_DNA"/>
</dbReference>
<evidence type="ECO:0000256" key="9">
    <source>
        <dbReference type="ARBA" id="ARBA00022801"/>
    </source>
</evidence>
<evidence type="ECO:0000256" key="12">
    <source>
        <dbReference type="PIRSR" id="PIRSR006431-1"/>
    </source>
</evidence>
<dbReference type="InterPro" id="IPR000073">
    <property type="entry name" value="AB_hydrolase_1"/>
</dbReference>
<evidence type="ECO:0000256" key="10">
    <source>
        <dbReference type="ARBA" id="ARBA00029605"/>
    </source>
</evidence>
<keyword evidence="6 11" id="KW-0031">Aminopeptidase</keyword>
<dbReference type="EC" id="3.4.11.5" evidence="4 11"/>
<evidence type="ECO:0000256" key="3">
    <source>
        <dbReference type="ARBA" id="ARBA00010088"/>
    </source>
</evidence>
<keyword evidence="16" id="KW-1185">Reference proteome</keyword>
<evidence type="ECO:0000256" key="2">
    <source>
        <dbReference type="ARBA" id="ARBA00004496"/>
    </source>
</evidence>
<reference evidence="15 16" key="1">
    <citation type="submission" date="2014-03" db="EMBL/GenBank/DDBJ databases">
        <title>The draft genome sequence of Thalassospira mesophila JCM 18969.</title>
        <authorList>
            <person name="Lai Q."/>
            <person name="Shao Z."/>
        </authorList>
    </citation>
    <scope>NUCLEOTIDE SEQUENCE [LARGE SCALE GENOMIC DNA]</scope>
    <source>
        <strain evidence="15 16">JCM 18969</strain>
    </source>
</reference>
<feature type="active site" description="Proton donor" evidence="12">
    <location>
        <position position="294"/>
    </location>
</feature>
<evidence type="ECO:0000256" key="5">
    <source>
        <dbReference type="ARBA" id="ARBA00021843"/>
    </source>
</evidence>
<evidence type="ECO:0000256" key="1">
    <source>
        <dbReference type="ARBA" id="ARBA00001585"/>
    </source>
</evidence>
<dbReference type="PANTHER" id="PTHR43722:SF1">
    <property type="entry name" value="PROLINE IMINOPEPTIDASE"/>
    <property type="match status" value="1"/>
</dbReference>
<feature type="active site" evidence="12">
    <location>
        <position position="266"/>
    </location>
</feature>
<accession>A0A1Y2L5K7</accession>
<gene>
    <name evidence="15" type="ORF">TMES_04035</name>
</gene>
<evidence type="ECO:0000313" key="16">
    <source>
        <dbReference type="Proteomes" id="UP000193391"/>
    </source>
</evidence>
<dbReference type="Proteomes" id="UP000193391">
    <property type="component" value="Unassembled WGS sequence"/>
</dbReference>
<sequence>MLYPEIETRDSGWLVRPDGHEIYWEETGTPDGIPVVFLHGGPGAGISPNHRRYFNPKKYRVILFDQRGAGKSRPFGSLENNTTPDLIGDIEALRVDRKIEKWLVFGGSWGSTLALAYGQACPARALGFVLRGIFLCRPSEIDWFMAGMGDFQPEAHQQFLAAVGLTQNPGAAALLDIYGRYFAGDYGDDAACQAARAWSGFEARCCTLLPDDGLVDSFEGDEIALALARLEHHYFVNLGFFGDVPLLTGIDKIRHLPATIIQGRYDLVCPPVNAFDLARAWPEAEMVIVDDAGHAASEPGTIRELVRATDLFAARPEYS</sequence>
<dbReference type="InterPro" id="IPR005944">
    <property type="entry name" value="Pro_iminopeptidase"/>
</dbReference>
<dbReference type="PIRSF" id="PIRSF006431">
    <property type="entry name" value="Pept_S33"/>
    <property type="match status" value="1"/>
</dbReference>
<dbReference type="NCBIfam" id="TIGR01249">
    <property type="entry name" value="pro_imino_pep_1"/>
    <property type="match status" value="1"/>
</dbReference>
<dbReference type="InterPro" id="IPR002410">
    <property type="entry name" value="Peptidase_S33"/>
</dbReference>